<dbReference type="PANTHER" id="PTHR43228:SF1">
    <property type="entry name" value="TWO-COMPONENT RESPONSE REGULATOR ARR22"/>
    <property type="match status" value="1"/>
</dbReference>
<dbReference type="GO" id="GO:0000160">
    <property type="term" value="P:phosphorelay signal transduction system"/>
    <property type="evidence" value="ECO:0007669"/>
    <property type="project" value="InterPro"/>
</dbReference>
<dbReference type="InterPro" id="IPR011006">
    <property type="entry name" value="CheY-like_superfamily"/>
</dbReference>
<evidence type="ECO:0000313" key="5">
    <source>
        <dbReference type="Proteomes" id="UP000017836"/>
    </source>
</evidence>
<feature type="region of interest" description="Disordered" evidence="2">
    <location>
        <begin position="70"/>
        <end position="96"/>
    </location>
</feature>
<dbReference type="InterPro" id="IPR001789">
    <property type="entry name" value="Sig_transdc_resp-reg_receiver"/>
</dbReference>
<dbReference type="OMA" id="REFRRCK"/>
<proteinExistence type="predicted"/>
<dbReference type="HOGENOM" id="CLU_1252149_0_0_1"/>
<keyword evidence="1" id="KW-0597">Phosphoprotein</keyword>
<keyword evidence="5" id="KW-1185">Reference proteome</keyword>
<dbReference type="PANTHER" id="PTHR43228">
    <property type="entry name" value="TWO-COMPONENT RESPONSE REGULATOR"/>
    <property type="match status" value="1"/>
</dbReference>
<dbReference type="EMBL" id="KI392060">
    <property type="protein sequence ID" value="ERN20365.1"/>
    <property type="molecule type" value="Genomic_DNA"/>
</dbReference>
<evidence type="ECO:0000256" key="1">
    <source>
        <dbReference type="PROSITE-ProRule" id="PRU00169"/>
    </source>
</evidence>
<dbReference type="STRING" id="13333.U5DDQ2"/>
<gene>
    <name evidence="4" type="ORF">AMTR_s00066p00205980</name>
</gene>
<dbReference type="PROSITE" id="PS50110">
    <property type="entry name" value="RESPONSE_REGULATORY"/>
    <property type="match status" value="1"/>
</dbReference>
<evidence type="ECO:0000256" key="2">
    <source>
        <dbReference type="SAM" id="MobiDB-lite"/>
    </source>
</evidence>
<organism evidence="4 5">
    <name type="scientific">Amborella trichopoda</name>
    <dbReference type="NCBI Taxonomy" id="13333"/>
    <lineage>
        <taxon>Eukaryota</taxon>
        <taxon>Viridiplantae</taxon>
        <taxon>Streptophyta</taxon>
        <taxon>Embryophyta</taxon>
        <taxon>Tracheophyta</taxon>
        <taxon>Spermatophyta</taxon>
        <taxon>Magnoliopsida</taxon>
        <taxon>Amborellales</taxon>
        <taxon>Amborellaceae</taxon>
        <taxon>Amborella</taxon>
    </lineage>
</organism>
<feature type="domain" description="Response regulatory" evidence="3">
    <location>
        <begin position="99"/>
        <end position="214"/>
    </location>
</feature>
<dbReference type="CDD" id="cd17546">
    <property type="entry name" value="REC_hyHK_CKI1_RcsC-like"/>
    <property type="match status" value="1"/>
</dbReference>
<accession>U5DDQ2</accession>
<dbReference type="Gramene" id="ERN20365">
    <property type="protein sequence ID" value="ERN20365"/>
    <property type="gene ID" value="AMTR_s00066p00205980"/>
</dbReference>
<dbReference type="AlphaFoldDB" id="U5DDQ2"/>
<name>U5DDQ2_AMBTC</name>
<dbReference type="SUPFAM" id="SSF52172">
    <property type="entry name" value="CheY-like"/>
    <property type="match status" value="1"/>
</dbReference>
<dbReference type="Gene3D" id="3.40.50.2300">
    <property type="match status" value="1"/>
</dbReference>
<evidence type="ECO:0000259" key="3">
    <source>
        <dbReference type="PROSITE" id="PS50110"/>
    </source>
</evidence>
<evidence type="ECO:0000313" key="4">
    <source>
        <dbReference type="EMBL" id="ERN20365.1"/>
    </source>
</evidence>
<dbReference type="InterPro" id="IPR052048">
    <property type="entry name" value="ST_Response_Regulator"/>
</dbReference>
<sequence>MRCHGCTKARPLGVNSEITAILLTVIGLKNDFLVPKKENGLHGCSLSSCISRAGLYRLLLRVQVESERRGRTMLSGGSSAVPATENGEGNGSPKSHHPRILLVEDIELNRILVRKLLRDLNLQCEEAENGQVAVDLFKQGKQYDLVFMDKEMPVMDGHEATRQLRTLGVQTPIVALTGNNLPSDKESFLAAGVDEFRAKPLTKNELVLLLTQYGLVHSSSQ</sequence>
<dbReference type="Pfam" id="PF00072">
    <property type="entry name" value="Response_reg"/>
    <property type="match status" value="1"/>
</dbReference>
<dbReference type="eggNOG" id="KOG0519">
    <property type="taxonomic scope" value="Eukaryota"/>
</dbReference>
<feature type="modified residue" description="4-aspartylphosphate" evidence="1">
    <location>
        <position position="149"/>
    </location>
</feature>
<reference evidence="5" key="1">
    <citation type="journal article" date="2013" name="Science">
        <title>The Amborella genome and the evolution of flowering plants.</title>
        <authorList>
            <consortium name="Amborella Genome Project"/>
        </authorList>
    </citation>
    <scope>NUCLEOTIDE SEQUENCE [LARGE SCALE GENOMIC DNA]</scope>
</reference>
<dbReference type="SMART" id="SM00448">
    <property type="entry name" value="REC"/>
    <property type="match status" value="1"/>
</dbReference>
<protein>
    <recommendedName>
        <fullName evidence="3">Response regulatory domain-containing protein</fullName>
    </recommendedName>
</protein>
<dbReference type="Proteomes" id="UP000017836">
    <property type="component" value="Unassembled WGS sequence"/>
</dbReference>